<feature type="region of interest" description="Disordered" evidence="1">
    <location>
        <begin position="1"/>
        <end position="79"/>
    </location>
</feature>
<dbReference type="EMBL" id="UYJE01009043">
    <property type="protein sequence ID" value="VDI69491.1"/>
    <property type="molecule type" value="Genomic_DNA"/>
</dbReference>
<dbReference type="Proteomes" id="UP000596742">
    <property type="component" value="Unassembled WGS sequence"/>
</dbReference>
<evidence type="ECO:0000313" key="3">
    <source>
        <dbReference type="Proteomes" id="UP000596742"/>
    </source>
</evidence>
<feature type="compositionally biased region" description="Polar residues" evidence="1">
    <location>
        <begin position="9"/>
        <end position="33"/>
    </location>
</feature>
<organism evidence="2 3">
    <name type="scientific">Mytilus galloprovincialis</name>
    <name type="common">Mediterranean mussel</name>
    <dbReference type="NCBI Taxonomy" id="29158"/>
    <lineage>
        <taxon>Eukaryota</taxon>
        <taxon>Metazoa</taxon>
        <taxon>Spiralia</taxon>
        <taxon>Lophotrochozoa</taxon>
        <taxon>Mollusca</taxon>
        <taxon>Bivalvia</taxon>
        <taxon>Autobranchia</taxon>
        <taxon>Pteriomorphia</taxon>
        <taxon>Mytilida</taxon>
        <taxon>Mytiloidea</taxon>
        <taxon>Mytilidae</taxon>
        <taxon>Mytilinae</taxon>
        <taxon>Mytilus</taxon>
    </lineage>
</organism>
<dbReference type="Pfam" id="PF08477">
    <property type="entry name" value="Roc"/>
    <property type="match status" value="1"/>
</dbReference>
<name>A0A8B6GUT0_MYTGA</name>
<reference evidence="2" key="1">
    <citation type="submission" date="2018-11" db="EMBL/GenBank/DDBJ databases">
        <authorList>
            <person name="Alioto T."/>
            <person name="Alioto T."/>
        </authorList>
    </citation>
    <scope>NUCLEOTIDE SEQUENCE</scope>
</reference>
<evidence type="ECO:0000256" key="1">
    <source>
        <dbReference type="SAM" id="MobiDB-lite"/>
    </source>
</evidence>
<feature type="compositionally biased region" description="Basic and acidic residues" evidence="1">
    <location>
        <begin position="68"/>
        <end position="79"/>
    </location>
</feature>
<protein>
    <submittedName>
        <fullName evidence="2">Uncharacterized protein</fullName>
    </submittedName>
</protein>
<gene>
    <name evidence="2" type="ORF">MGAL_10B083844</name>
</gene>
<evidence type="ECO:0000313" key="2">
    <source>
        <dbReference type="EMBL" id="VDI69491.1"/>
    </source>
</evidence>
<dbReference type="InterPro" id="IPR027417">
    <property type="entry name" value="P-loop_NTPase"/>
</dbReference>
<accession>A0A8B6GUT0</accession>
<feature type="compositionally biased region" description="Basic and acidic residues" evidence="1">
    <location>
        <begin position="123"/>
        <end position="132"/>
    </location>
</feature>
<feature type="region of interest" description="Disordered" evidence="1">
    <location>
        <begin position="109"/>
        <end position="137"/>
    </location>
</feature>
<keyword evidence="3" id="KW-1185">Reference proteome</keyword>
<proteinExistence type="predicted"/>
<comment type="caution">
    <text evidence="2">The sequence shown here is derived from an EMBL/GenBank/DDBJ whole genome shotgun (WGS) entry which is preliminary data.</text>
</comment>
<feature type="compositionally biased region" description="Polar residues" evidence="1">
    <location>
        <begin position="109"/>
        <end position="122"/>
    </location>
</feature>
<sequence>MDNKREGTEPSSEPQGLFYGQQQDKNENQTLTTDENKLLQDEGKKETLTPADENKPLPAEVKNSLASDENKLLPADEKKELLSNVQTDIKETSASNMIPRKNDTEIESINSCSGASHNNPNDNKSHVRESPKAKKHAHLHTDDQITDAMIDHMGEILLAGKIKEDKSEDLVECGIWDFAGRKDYYVAHQTFFIQKAIYILVADIRETIGPIQDDENFKSVSSGGKILKYNTSN</sequence>
<dbReference type="Gene3D" id="3.40.50.300">
    <property type="entry name" value="P-loop containing nucleotide triphosphate hydrolases"/>
    <property type="match status" value="1"/>
</dbReference>
<dbReference type="AlphaFoldDB" id="A0A8B6GUT0"/>
<dbReference type="OrthoDB" id="44077at2759"/>
<feature type="compositionally biased region" description="Basic and acidic residues" evidence="1">
    <location>
        <begin position="34"/>
        <end position="55"/>
    </location>
</feature>